<evidence type="ECO:0000313" key="3">
    <source>
        <dbReference type="Proteomes" id="UP000831796"/>
    </source>
</evidence>
<gene>
    <name evidence="2" type="ORF">MUN79_13980</name>
</gene>
<evidence type="ECO:0000313" key="2">
    <source>
        <dbReference type="EMBL" id="UOQ74872.1"/>
    </source>
</evidence>
<dbReference type="KEGG" id="hcu:MUN79_13980"/>
<name>A0A8T9QD82_9BACT</name>
<organism evidence="2 3">
    <name type="scientific">Hymenobacter cellulosilyticus</name>
    <dbReference type="NCBI Taxonomy" id="2932248"/>
    <lineage>
        <taxon>Bacteria</taxon>
        <taxon>Pseudomonadati</taxon>
        <taxon>Bacteroidota</taxon>
        <taxon>Cytophagia</taxon>
        <taxon>Cytophagales</taxon>
        <taxon>Hymenobacteraceae</taxon>
        <taxon>Hymenobacter</taxon>
    </lineage>
</organism>
<evidence type="ECO:0000256" key="1">
    <source>
        <dbReference type="SAM" id="Phobius"/>
    </source>
</evidence>
<accession>A0A8T9QD82</accession>
<dbReference type="AlphaFoldDB" id="A0A8T9QD82"/>
<dbReference type="Proteomes" id="UP000831796">
    <property type="component" value="Chromosome"/>
</dbReference>
<proteinExistence type="predicted"/>
<keyword evidence="1" id="KW-0812">Transmembrane</keyword>
<keyword evidence="1" id="KW-1133">Transmembrane helix</keyword>
<reference evidence="2" key="1">
    <citation type="submission" date="2022-04" db="EMBL/GenBank/DDBJ databases">
        <title>Hymenobacter sp. isolated from the air.</title>
        <authorList>
            <person name="Won M."/>
            <person name="Lee C.-M."/>
            <person name="Woen H.-Y."/>
            <person name="Kwon S.-W."/>
        </authorList>
    </citation>
    <scope>NUCLEOTIDE SEQUENCE</scope>
    <source>
        <strain evidence="2">5116S-3</strain>
    </source>
</reference>
<dbReference type="RefSeq" id="WP_244678208.1">
    <property type="nucleotide sequence ID" value="NZ_CP095046.1"/>
</dbReference>
<dbReference type="EMBL" id="CP095046">
    <property type="protein sequence ID" value="UOQ74872.1"/>
    <property type="molecule type" value="Genomic_DNA"/>
</dbReference>
<sequence>MVALFASRQWLWAGPALMLGLFLALAASWWHWPHSPTPLPPSPATARPLAELLADGRFRASAGWRATQ</sequence>
<feature type="transmembrane region" description="Helical" evidence="1">
    <location>
        <begin position="12"/>
        <end position="32"/>
    </location>
</feature>
<keyword evidence="1" id="KW-0472">Membrane</keyword>
<keyword evidence="3" id="KW-1185">Reference proteome</keyword>
<protein>
    <submittedName>
        <fullName evidence="2">Uncharacterized protein</fullName>
    </submittedName>
</protein>